<evidence type="ECO:0000256" key="1">
    <source>
        <dbReference type="SAM" id="Phobius"/>
    </source>
</evidence>
<sequence>MTISKTTFNKTIIIKIAGAIGVIVFWFLIRDYLVSGSNVMAERYEFKVSKDSLMKVVTNFNDRQTGTQVDSVFFIDKGNPNFYEGYALSSRDQDSYLVMIPVAEGRETELQLISVTNLQTDSTIGVNHRPENKAEVRLRKMVIKNFEERVLDHLGLPYKHVGNAMNKVY</sequence>
<keyword evidence="1" id="KW-1133">Transmembrane helix</keyword>
<keyword evidence="3" id="KW-1185">Reference proteome</keyword>
<accession>A0ABW6BNI5</accession>
<comment type="caution">
    <text evidence="2">The sequence shown here is derived from an EMBL/GenBank/DDBJ whole genome shotgun (WGS) entry which is preliminary data.</text>
</comment>
<dbReference type="RefSeq" id="WP_320183600.1">
    <property type="nucleotide sequence ID" value="NZ_CP138332.1"/>
</dbReference>
<reference evidence="3" key="1">
    <citation type="journal article" date="2019" name="Int. J. Syst. Evol. Microbiol.">
        <title>The Global Catalogue of Microorganisms (GCM) 10K type strain sequencing project: providing services to taxonomists for standard genome sequencing and annotation.</title>
        <authorList>
            <consortium name="The Broad Institute Genomics Platform"/>
            <consortium name="The Broad Institute Genome Sequencing Center for Infectious Disease"/>
            <person name="Wu L."/>
            <person name="Ma J."/>
        </authorList>
    </citation>
    <scope>NUCLEOTIDE SEQUENCE [LARGE SCALE GENOMIC DNA]</scope>
    <source>
        <strain evidence="3">KCTC 22814</strain>
    </source>
</reference>
<keyword evidence="1" id="KW-0812">Transmembrane</keyword>
<dbReference type="EMBL" id="JBHUPB010000015">
    <property type="protein sequence ID" value="MFD2970119.1"/>
    <property type="molecule type" value="Genomic_DNA"/>
</dbReference>
<evidence type="ECO:0000313" key="2">
    <source>
        <dbReference type="EMBL" id="MFD2970119.1"/>
    </source>
</evidence>
<evidence type="ECO:0000313" key="3">
    <source>
        <dbReference type="Proteomes" id="UP001597525"/>
    </source>
</evidence>
<evidence type="ECO:0008006" key="4">
    <source>
        <dbReference type="Google" id="ProtNLM"/>
    </source>
</evidence>
<protein>
    <recommendedName>
        <fullName evidence="4">DUF4230 domain-containing protein</fullName>
    </recommendedName>
</protein>
<gene>
    <name evidence="2" type="ORF">ACFS7Y_22200</name>
</gene>
<proteinExistence type="predicted"/>
<keyword evidence="1" id="KW-0472">Membrane</keyword>
<name>A0ABW6BNI5_9SPHI</name>
<organism evidence="2 3">
    <name type="scientific">Sphingobacterium bambusae</name>
    <dbReference type="NCBI Taxonomy" id="662858"/>
    <lineage>
        <taxon>Bacteria</taxon>
        <taxon>Pseudomonadati</taxon>
        <taxon>Bacteroidota</taxon>
        <taxon>Sphingobacteriia</taxon>
        <taxon>Sphingobacteriales</taxon>
        <taxon>Sphingobacteriaceae</taxon>
        <taxon>Sphingobacterium</taxon>
    </lineage>
</organism>
<dbReference type="Proteomes" id="UP001597525">
    <property type="component" value="Unassembled WGS sequence"/>
</dbReference>
<feature type="transmembrane region" description="Helical" evidence="1">
    <location>
        <begin position="12"/>
        <end position="29"/>
    </location>
</feature>